<gene>
    <name evidence="5" type="ORF">Q5741_05855</name>
</gene>
<dbReference type="EMBL" id="JAUQTB010000002">
    <property type="protein sequence ID" value="MDO7905942.1"/>
    <property type="molecule type" value="Genomic_DNA"/>
</dbReference>
<evidence type="ECO:0000256" key="1">
    <source>
        <dbReference type="ARBA" id="ARBA00023015"/>
    </source>
</evidence>
<dbReference type="PROSITE" id="PS50995">
    <property type="entry name" value="HTH_MARR_2"/>
    <property type="match status" value="1"/>
</dbReference>
<feature type="domain" description="HTH marR-type" evidence="4">
    <location>
        <begin position="11"/>
        <end position="145"/>
    </location>
</feature>
<dbReference type="InterPro" id="IPR000835">
    <property type="entry name" value="HTH_MarR-typ"/>
</dbReference>
<dbReference type="Proteomes" id="UP001240171">
    <property type="component" value="Unassembled WGS sequence"/>
</dbReference>
<dbReference type="InterPro" id="IPR036388">
    <property type="entry name" value="WH-like_DNA-bd_sf"/>
</dbReference>
<dbReference type="SMART" id="SM00347">
    <property type="entry name" value="HTH_MARR"/>
    <property type="match status" value="1"/>
</dbReference>
<sequence>MTLDKEQSQQLEKMDHLMEVFFRYKNKLIDHYYKERSFKLNSTKIHMLVMIYRSGKCMAVDIARQLSLTTGATTIMLNQLEADGLISRERSDKDRRMVWISLTEEGVEKAQIIIGIRNQLNADMLDSLTKEEQQIFFQLLGKIETRLGSEMKE</sequence>
<organism evidence="5 6">
    <name type="scientific">Paenibacillus lacisoli</name>
    <dbReference type="NCBI Taxonomy" id="3064525"/>
    <lineage>
        <taxon>Bacteria</taxon>
        <taxon>Bacillati</taxon>
        <taxon>Bacillota</taxon>
        <taxon>Bacilli</taxon>
        <taxon>Bacillales</taxon>
        <taxon>Paenibacillaceae</taxon>
        <taxon>Paenibacillus</taxon>
    </lineage>
</organism>
<accession>A0ABT9C9K4</accession>
<proteinExistence type="predicted"/>
<evidence type="ECO:0000259" key="4">
    <source>
        <dbReference type="PROSITE" id="PS50995"/>
    </source>
</evidence>
<name>A0ABT9C9K4_9BACL</name>
<protein>
    <submittedName>
        <fullName evidence="5">MarR family transcriptional regulator</fullName>
    </submittedName>
</protein>
<keyword evidence="1" id="KW-0805">Transcription regulation</keyword>
<keyword evidence="3" id="KW-0804">Transcription</keyword>
<dbReference type="RefSeq" id="WP_305023131.1">
    <property type="nucleotide sequence ID" value="NZ_JAUQTB010000002.1"/>
</dbReference>
<dbReference type="Pfam" id="PF01047">
    <property type="entry name" value="MarR"/>
    <property type="match status" value="1"/>
</dbReference>
<dbReference type="PANTHER" id="PTHR42756:SF1">
    <property type="entry name" value="TRANSCRIPTIONAL REPRESSOR OF EMRAB OPERON"/>
    <property type="match status" value="1"/>
</dbReference>
<keyword evidence="2" id="KW-0238">DNA-binding</keyword>
<comment type="caution">
    <text evidence="5">The sequence shown here is derived from an EMBL/GenBank/DDBJ whole genome shotgun (WGS) entry which is preliminary data.</text>
</comment>
<evidence type="ECO:0000313" key="6">
    <source>
        <dbReference type="Proteomes" id="UP001240171"/>
    </source>
</evidence>
<evidence type="ECO:0000313" key="5">
    <source>
        <dbReference type="EMBL" id="MDO7905942.1"/>
    </source>
</evidence>
<dbReference type="PRINTS" id="PR00598">
    <property type="entry name" value="HTHMARR"/>
</dbReference>
<keyword evidence="6" id="KW-1185">Reference proteome</keyword>
<dbReference type="Gene3D" id="1.10.10.10">
    <property type="entry name" value="Winged helix-like DNA-binding domain superfamily/Winged helix DNA-binding domain"/>
    <property type="match status" value="1"/>
</dbReference>
<dbReference type="SUPFAM" id="SSF46785">
    <property type="entry name" value="Winged helix' DNA-binding domain"/>
    <property type="match status" value="1"/>
</dbReference>
<evidence type="ECO:0000256" key="2">
    <source>
        <dbReference type="ARBA" id="ARBA00023125"/>
    </source>
</evidence>
<evidence type="ECO:0000256" key="3">
    <source>
        <dbReference type="ARBA" id="ARBA00023163"/>
    </source>
</evidence>
<dbReference type="InterPro" id="IPR036390">
    <property type="entry name" value="WH_DNA-bd_sf"/>
</dbReference>
<reference evidence="5 6" key="1">
    <citation type="submission" date="2023-07" db="EMBL/GenBank/DDBJ databases">
        <title>Paenibacillus sp. JX-17 nov. isolated from soil.</title>
        <authorList>
            <person name="Wan Y."/>
            <person name="Liu B."/>
        </authorList>
    </citation>
    <scope>NUCLEOTIDE SEQUENCE [LARGE SCALE GENOMIC DNA]</scope>
    <source>
        <strain evidence="5 6">JX-17</strain>
    </source>
</reference>
<dbReference type="PANTHER" id="PTHR42756">
    <property type="entry name" value="TRANSCRIPTIONAL REGULATOR, MARR"/>
    <property type="match status" value="1"/>
</dbReference>